<evidence type="ECO:0000259" key="13">
    <source>
        <dbReference type="SMART" id="SM00856"/>
    </source>
</evidence>
<evidence type="ECO:0000313" key="15">
    <source>
        <dbReference type="Proteomes" id="UP000030689"/>
    </source>
</evidence>
<dbReference type="Proteomes" id="UP000030689">
    <property type="component" value="Unassembled WGS sequence"/>
</dbReference>
<keyword evidence="7" id="KW-1015">Disulfide bond</keyword>
<dbReference type="GO" id="GO:0004857">
    <property type="term" value="F:enzyme inhibitor activity"/>
    <property type="evidence" value="ECO:0007669"/>
    <property type="project" value="InterPro"/>
</dbReference>
<dbReference type="GO" id="GO:0045490">
    <property type="term" value="P:pectin catabolic process"/>
    <property type="evidence" value="ECO:0007669"/>
    <property type="project" value="UniProtKB-UniPathway"/>
</dbReference>
<dbReference type="NCBIfam" id="TIGR01614">
    <property type="entry name" value="PME_inhib"/>
    <property type="match status" value="1"/>
</dbReference>
<evidence type="ECO:0000256" key="7">
    <source>
        <dbReference type="ARBA" id="ARBA00023157"/>
    </source>
</evidence>
<dbReference type="OMA" id="FWEKAGP"/>
<evidence type="ECO:0000256" key="5">
    <source>
        <dbReference type="ARBA" id="ARBA00022801"/>
    </source>
</evidence>
<organism evidence="14 15">
    <name type="scientific">Eutrema salsugineum</name>
    <name type="common">Saltwater cress</name>
    <name type="synonym">Sisymbrium salsugineum</name>
    <dbReference type="NCBI Taxonomy" id="72664"/>
    <lineage>
        <taxon>Eukaryota</taxon>
        <taxon>Viridiplantae</taxon>
        <taxon>Streptophyta</taxon>
        <taxon>Embryophyta</taxon>
        <taxon>Tracheophyta</taxon>
        <taxon>Spermatophyta</taxon>
        <taxon>Magnoliopsida</taxon>
        <taxon>eudicotyledons</taxon>
        <taxon>Gunneridae</taxon>
        <taxon>Pentapetalae</taxon>
        <taxon>rosids</taxon>
        <taxon>malvids</taxon>
        <taxon>Brassicales</taxon>
        <taxon>Brassicaceae</taxon>
        <taxon>Eutremeae</taxon>
        <taxon>Eutrema</taxon>
    </lineage>
</organism>
<dbReference type="EMBL" id="KI517748">
    <property type="protein sequence ID" value="ESQ31416.1"/>
    <property type="molecule type" value="Genomic_DNA"/>
</dbReference>
<comment type="catalytic activity">
    <reaction evidence="9">
        <text>[(1-&gt;4)-alpha-D-galacturonosyl methyl ester](n) + n H2O = [(1-&gt;4)-alpha-D-galacturonosyl](n) + n methanol + n H(+)</text>
        <dbReference type="Rhea" id="RHEA:22380"/>
        <dbReference type="Rhea" id="RHEA-COMP:14570"/>
        <dbReference type="Rhea" id="RHEA-COMP:14573"/>
        <dbReference type="ChEBI" id="CHEBI:15377"/>
        <dbReference type="ChEBI" id="CHEBI:15378"/>
        <dbReference type="ChEBI" id="CHEBI:17790"/>
        <dbReference type="ChEBI" id="CHEBI:140522"/>
        <dbReference type="ChEBI" id="CHEBI:140523"/>
        <dbReference type="EC" id="3.1.1.11"/>
    </reaction>
</comment>
<evidence type="ECO:0000256" key="11">
    <source>
        <dbReference type="SAM" id="MobiDB-lite"/>
    </source>
</evidence>
<evidence type="ECO:0000256" key="6">
    <source>
        <dbReference type="ARBA" id="ARBA00023085"/>
    </source>
</evidence>
<dbReference type="eggNOG" id="ENOG502QW0X">
    <property type="taxonomic scope" value="Eukaryota"/>
</dbReference>
<dbReference type="Pfam" id="PF01095">
    <property type="entry name" value="Pectinesterase"/>
    <property type="match status" value="1"/>
</dbReference>
<feature type="compositionally biased region" description="Pro residues" evidence="11">
    <location>
        <begin position="78"/>
        <end position="89"/>
    </location>
</feature>
<dbReference type="FunFam" id="1.20.140.40:FF:000021">
    <property type="entry name" value="Probable pectinesterase/pectinesterase inhibitor 51"/>
    <property type="match status" value="1"/>
</dbReference>
<comment type="similarity">
    <text evidence="3">In the C-terminal section; belongs to the pectinesterase family.</text>
</comment>
<keyword evidence="12" id="KW-0472">Membrane</keyword>
<dbReference type="InterPro" id="IPR000070">
    <property type="entry name" value="Pectinesterase_cat"/>
</dbReference>
<evidence type="ECO:0000256" key="4">
    <source>
        <dbReference type="ARBA" id="ARBA00013229"/>
    </source>
</evidence>
<evidence type="ECO:0000256" key="12">
    <source>
        <dbReference type="SAM" id="Phobius"/>
    </source>
</evidence>
<dbReference type="PANTHER" id="PTHR31707">
    <property type="entry name" value="PECTINESTERASE"/>
    <property type="match status" value="1"/>
</dbReference>
<dbReference type="KEGG" id="eus:EUTSA_v10003853mg"/>
<evidence type="ECO:0000256" key="8">
    <source>
        <dbReference type="ARBA" id="ARBA00023180"/>
    </source>
</evidence>
<dbReference type="InterPro" id="IPR012334">
    <property type="entry name" value="Pectin_lyas_fold"/>
</dbReference>
<dbReference type="GO" id="GO:0052542">
    <property type="term" value="P:defense response by callose deposition"/>
    <property type="evidence" value="ECO:0007669"/>
    <property type="project" value="EnsemblPlants"/>
</dbReference>
<keyword evidence="12" id="KW-0812">Transmembrane</keyword>
<feature type="region of interest" description="Disordered" evidence="11">
    <location>
        <begin position="1"/>
        <end position="26"/>
    </location>
</feature>
<evidence type="ECO:0000256" key="3">
    <source>
        <dbReference type="ARBA" id="ARBA00007786"/>
    </source>
</evidence>
<comment type="similarity">
    <text evidence="2">In the N-terminal section; belongs to the PMEI family.</text>
</comment>
<comment type="function">
    <text evidence="10">Acts in the modification of cell walls via demethylesterification of cell wall pectin.</text>
</comment>
<evidence type="ECO:0000256" key="10">
    <source>
        <dbReference type="ARBA" id="ARBA00057335"/>
    </source>
</evidence>
<dbReference type="Gramene" id="ESQ31416">
    <property type="protein sequence ID" value="ESQ31416"/>
    <property type="gene ID" value="EUTSA_v10003853mg"/>
</dbReference>
<dbReference type="OrthoDB" id="2019149at2759"/>
<comment type="pathway">
    <text evidence="1">Glycan metabolism; pectin degradation; 2-dehydro-3-deoxy-D-gluconate from pectin: step 1/5.</text>
</comment>
<accession>V4MJ61</accession>
<keyword evidence="6" id="KW-0063">Aspartyl esterase</keyword>
<dbReference type="GO" id="GO:0042545">
    <property type="term" value="P:cell wall modification"/>
    <property type="evidence" value="ECO:0007669"/>
    <property type="project" value="InterPro"/>
</dbReference>
<evidence type="ECO:0000256" key="2">
    <source>
        <dbReference type="ARBA" id="ARBA00006027"/>
    </source>
</evidence>
<feature type="region of interest" description="Disordered" evidence="11">
    <location>
        <begin position="60"/>
        <end position="89"/>
    </location>
</feature>
<evidence type="ECO:0000256" key="9">
    <source>
        <dbReference type="ARBA" id="ARBA00047928"/>
    </source>
</evidence>
<dbReference type="SUPFAM" id="SSF101148">
    <property type="entry name" value="Plant invertase/pectin methylesterase inhibitor"/>
    <property type="match status" value="1"/>
</dbReference>
<dbReference type="EC" id="3.1.1.11" evidence="4"/>
<reference evidence="14 15" key="1">
    <citation type="journal article" date="2013" name="Front. Plant Sci.">
        <title>The Reference Genome of the Halophytic Plant Eutrema salsugineum.</title>
        <authorList>
            <person name="Yang R."/>
            <person name="Jarvis D.E."/>
            <person name="Chen H."/>
            <person name="Beilstein M.A."/>
            <person name="Grimwood J."/>
            <person name="Jenkins J."/>
            <person name="Shu S."/>
            <person name="Prochnik S."/>
            <person name="Xin M."/>
            <person name="Ma C."/>
            <person name="Schmutz J."/>
            <person name="Wing R.A."/>
            <person name="Mitchell-Olds T."/>
            <person name="Schumaker K.S."/>
            <person name="Wang X."/>
        </authorList>
    </citation>
    <scope>NUCLEOTIDE SEQUENCE [LARGE SCALE GENOMIC DNA]</scope>
</reference>
<dbReference type="Pfam" id="PF04043">
    <property type="entry name" value="PMEI"/>
    <property type="match status" value="1"/>
</dbReference>
<keyword evidence="5" id="KW-0378">Hydrolase</keyword>
<proteinExistence type="inferred from homology"/>
<name>V4MJ61_EUTSA</name>
<feature type="compositionally biased region" description="Low complexity" evidence="11">
    <location>
        <begin position="1"/>
        <end position="22"/>
    </location>
</feature>
<dbReference type="AlphaFoldDB" id="V4MJ61"/>
<dbReference type="SMART" id="SM00856">
    <property type="entry name" value="PMEI"/>
    <property type="match status" value="1"/>
</dbReference>
<dbReference type="Gene3D" id="1.20.140.40">
    <property type="entry name" value="Invertase/pectin methylesterase inhibitor family protein"/>
    <property type="match status" value="1"/>
</dbReference>
<dbReference type="InterPro" id="IPR035513">
    <property type="entry name" value="Invertase/methylesterase_inhib"/>
</dbReference>
<evidence type="ECO:0000313" key="14">
    <source>
        <dbReference type="EMBL" id="ESQ31416.1"/>
    </source>
</evidence>
<dbReference type="InterPro" id="IPR006501">
    <property type="entry name" value="Pectinesterase_inhib_dom"/>
</dbReference>
<dbReference type="STRING" id="72664.V4MJ61"/>
<sequence>MDSPKLPYSLSASSSTPFASSAVKPHRKNLPSRNCILIIIATSSILLLLLTLILYATTSKSSHHRHNTPQQTPSSGDTPPPETPSPPPIAQIRLACNATRFPDHCFSSLSKPGRVPPDPKPVQIIHSAISVSFESLKSGQTKIKSILDSSAGNKNRTNIATICLQILSYAEHRTESTDVAVTSGDIKDARAWMSAALAYQYDCWSGLKTVNDTKQVVDTITFLDDLVKLTGNALSMMVSFDSFGDDVASWIHPATERDGFWEKAGPSLGSGMGTAKEADLGFPSGLTEDVTVCKDGGKGPCGYKTVQEAVDAAPGTNGTVKFVIRIREGVYEETVRVPFEKKNVVFIGDGMGKTVITGSLNVGQPGMTTYNSATVGVLGDGFMARDLTIENTAGADAHQAVAFRSDSDFSILENCEFLGNQDTVYAHSLRQFYKQCRIQGNVDFIFGNSAAVFQDCSILIASKNSKLEQGGGANNAITAHGRIDASQSTGFVFLNCSINGTEEYMKEFQANPKAHTNYLGRPWKEFSRTVFVNCNLESLISPEGWMPWDGDFALKTLYYGEYKNTGPGSVRSKRVPWSSEIPEKHVDVYSVANFIQAHEWASTTA</sequence>
<feature type="transmembrane region" description="Helical" evidence="12">
    <location>
        <begin position="35"/>
        <end position="56"/>
    </location>
</feature>
<keyword evidence="15" id="KW-1185">Reference proteome</keyword>
<dbReference type="FunFam" id="2.160.20.10:FF:000001">
    <property type="entry name" value="Pectinesterase"/>
    <property type="match status" value="1"/>
</dbReference>
<dbReference type="InterPro" id="IPR011050">
    <property type="entry name" value="Pectin_lyase_fold/virulence"/>
</dbReference>
<dbReference type="CDD" id="cd15798">
    <property type="entry name" value="PMEI-like_3"/>
    <property type="match status" value="1"/>
</dbReference>
<gene>
    <name evidence="14" type="ORF">EUTSA_v10003853mg</name>
</gene>
<dbReference type="GO" id="GO:0030599">
    <property type="term" value="F:pectinesterase activity"/>
    <property type="evidence" value="ECO:0007669"/>
    <property type="project" value="UniProtKB-EC"/>
</dbReference>
<protein>
    <recommendedName>
        <fullName evidence="4">pectinesterase</fullName>
        <ecNumber evidence="4">3.1.1.11</ecNumber>
    </recommendedName>
</protein>
<keyword evidence="12" id="KW-1133">Transmembrane helix</keyword>
<feature type="domain" description="Pectinesterase inhibitor" evidence="13">
    <location>
        <begin position="87"/>
        <end position="236"/>
    </location>
</feature>
<dbReference type="Gene3D" id="2.160.20.10">
    <property type="entry name" value="Single-stranded right-handed beta-helix, Pectin lyase-like"/>
    <property type="match status" value="1"/>
</dbReference>
<dbReference type="UniPathway" id="UPA00545">
    <property type="reaction ID" value="UER00823"/>
</dbReference>
<evidence type="ECO:0000256" key="1">
    <source>
        <dbReference type="ARBA" id="ARBA00005184"/>
    </source>
</evidence>
<keyword evidence="8" id="KW-0325">Glycoprotein</keyword>
<dbReference type="SUPFAM" id="SSF51126">
    <property type="entry name" value="Pectin lyase-like"/>
    <property type="match status" value="1"/>
</dbReference>